<reference evidence="1 2" key="1">
    <citation type="journal article" date="2018" name="Mol. Biol. Evol.">
        <title>Broad Genomic Sampling Reveals a Smut Pathogenic Ancestry of the Fungal Clade Ustilaginomycotina.</title>
        <authorList>
            <person name="Kijpornyongpan T."/>
            <person name="Mondo S.J."/>
            <person name="Barry K."/>
            <person name="Sandor L."/>
            <person name="Lee J."/>
            <person name="Lipzen A."/>
            <person name="Pangilinan J."/>
            <person name="LaButti K."/>
            <person name="Hainaut M."/>
            <person name="Henrissat B."/>
            <person name="Grigoriev I.V."/>
            <person name="Spatafora J.W."/>
            <person name="Aime M.C."/>
        </authorList>
    </citation>
    <scope>NUCLEOTIDE SEQUENCE [LARGE SCALE GENOMIC DNA]</scope>
    <source>
        <strain evidence="1 2">MCA 3882</strain>
    </source>
</reference>
<dbReference type="InParanoid" id="A0A316VGQ9"/>
<keyword evidence="2" id="KW-1185">Reference proteome</keyword>
<dbReference type="EMBL" id="KZ819602">
    <property type="protein sequence ID" value="PWN36700.1"/>
    <property type="molecule type" value="Genomic_DNA"/>
</dbReference>
<accession>A0A316VGQ9</accession>
<dbReference type="GeneID" id="37018006"/>
<gene>
    <name evidence="1" type="ORF">FA14DRAFT_117274</name>
</gene>
<name>A0A316VGQ9_9BASI</name>
<evidence type="ECO:0008006" key="3">
    <source>
        <dbReference type="Google" id="ProtNLM"/>
    </source>
</evidence>
<proteinExistence type="predicted"/>
<dbReference type="OrthoDB" id="16464at2759"/>
<organism evidence="1 2">
    <name type="scientific">Meira miltonrushii</name>
    <dbReference type="NCBI Taxonomy" id="1280837"/>
    <lineage>
        <taxon>Eukaryota</taxon>
        <taxon>Fungi</taxon>
        <taxon>Dikarya</taxon>
        <taxon>Basidiomycota</taxon>
        <taxon>Ustilaginomycotina</taxon>
        <taxon>Exobasidiomycetes</taxon>
        <taxon>Exobasidiales</taxon>
        <taxon>Brachybasidiaceae</taxon>
        <taxon>Meira</taxon>
    </lineage>
</organism>
<dbReference type="PANTHER" id="PTHR43245:SF11">
    <property type="entry name" value="LD23561P"/>
    <property type="match status" value="1"/>
</dbReference>
<evidence type="ECO:0000313" key="1">
    <source>
        <dbReference type="EMBL" id="PWN36700.1"/>
    </source>
</evidence>
<dbReference type="RefSeq" id="XP_025357002.1">
    <property type="nucleotide sequence ID" value="XM_025496225.1"/>
</dbReference>
<sequence length="423" mass="47412">MQHVGRSLVHFLLNELPASQTKIGHIRIADKFLVTETARTIYVEPEMLKAMQEGRVEHIQANLNIQSTAEKMFEGPNGIKYDYVFDLSGEGIVNHMLPAQVLLERTTKLTGLLAKIASKKGVKAYIRDTPPFWLSKAGETNYSENFMVEQGQGAETARAYYYYEAERAAAINETLPLVILRSANVFGPHQYHGTVTPRIALGEVYAHLKEPFRLLWSADLRLHTLHSRDWCRGAWKAAEWMSSRSREEANKIAGESLPYIKPKDVGKIGEVVDKSKSAENASIENICLPEKTPIAPVFNLADQDDMTQGKILDVIGKVFDIQTGFTNAAINAWAKLNLNSVVDEANEKHTEAVAEIYPNQDPPIRYTPHTCYLGTQDLAQKAEALDPTKAEKILGWKAKEKFDEDTVKEVIQSFKDAGAWLTR</sequence>
<dbReference type="Gene3D" id="3.40.50.720">
    <property type="entry name" value="NAD(P)-binding Rossmann-like Domain"/>
    <property type="match status" value="1"/>
</dbReference>
<dbReference type="InterPro" id="IPR036291">
    <property type="entry name" value="NAD(P)-bd_dom_sf"/>
</dbReference>
<dbReference type="Proteomes" id="UP000245771">
    <property type="component" value="Unassembled WGS sequence"/>
</dbReference>
<protein>
    <recommendedName>
        <fullName evidence="3">NAD(P)-binding protein</fullName>
    </recommendedName>
</protein>
<evidence type="ECO:0000313" key="2">
    <source>
        <dbReference type="Proteomes" id="UP000245771"/>
    </source>
</evidence>
<dbReference type="PANTHER" id="PTHR43245">
    <property type="entry name" value="BIFUNCTIONAL POLYMYXIN RESISTANCE PROTEIN ARNA"/>
    <property type="match status" value="1"/>
</dbReference>
<dbReference type="SUPFAM" id="SSF51735">
    <property type="entry name" value="NAD(P)-binding Rossmann-fold domains"/>
    <property type="match status" value="1"/>
</dbReference>
<dbReference type="STRING" id="1280837.A0A316VGQ9"/>
<dbReference type="AlphaFoldDB" id="A0A316VGQ9"/>
<dbReference type="InterPro" id="IPR050177">
    <property type="entry name" value="Lipid_A_modif_metabolic_enz"/>
</dbReference>